<dbReference type="EMBL" id="FOGJ01000006">
    <property type="protein sequence ID" value="SER48887.1"/>
    <property type="molecule type" value="Genomic_DNA"/>
</dbReference>
<accession>A0A1H9PL76</accession>
<dbReference type="Pfam" id="PF00702">
    <property type="entry name" value="Hydrolase"/>
    <property type="match status" value="1"/>
</dbReference>
<reference evidence="2 3" key="1">
    <citation type="submission" date="2016-10" db="EMBL/GenBank/DDBJ databases">
        <authorList>
            <person name="de Groot N.N."/>
        </authorList>
    </citation>
    <scope>NUCLEOTIDE SEQUENCE [LARGE SCALE GENOMIC DNA]</scope>
    <source>
        <strain evidence="2 3">AR40</strain>
    </source>
</reference>
<dbReference type="AlphaFoldDB" id="A0A1H9PL76"/>
<dbReference type="PANTHER" id="PTHR43316">
    <property type="entry name" value="HYDROLASE, HALOACID DELAHOGENASE-RELATED"/>
    <property type="match status" value="1"/>
</dbReference>
<gene>
    <name evidence="2" type="ORF">SAMN04487884_10672</name>
</gene>
<dbReference type="eggNOG" id="COG0546">
    <property type="taxonomic scope" value="Bacteria"/>
</dbReference>
<keyword evidence="1 2" id="KW-0378">Hydrolase</keyword>
<dbReference type="SFLD" id="SFLDS00003">
    <property type="entry name" value="Haloacid_Dehalogenase"/>
    <property type="match status" value="1"/>
</dbReference>
<evidence type="ECO:0000313" key="3">
    <source>
        <dbReference type="Proteomes" id="UP000182584"/>
    </source>
</evidence>
<name>A0A1H9PL76_BUTFI</name>
<dbReference type="Gene3D" id="1.10.150.520">
    <property type="match status" value="1"/>
</dbReference>
<proteinExistence type="predicted"/>
<dbReference type="InterPro" id="IPR036412">
    <property type="entry name" value="HAD-like_sf"/>
</dbReference>
<dbReference type="GO" id="GO:0016787">
    <property type="term" value="F:hydrolase activity"/>
    <property type="evidence" value="ECO:0007669"/>
    <property type="project" value="UniProtKB-KW"/>
</dbReference>
<evidence type="ECO:0000256" key="1">
    <source>
        <dbReference type="ARBA" id="ARBA00022801"/>
    </source>
</evidence>
<dbReference type="OrthoDB" id="264363at2"/>
<dbReference type="SUPFAM" id="SSF56784">
    <property type="entry name" value="HAD-like"/>
    <property type="match status" value="1"/>
</dbReference>
<sequence length="272" mass="31548">MKLKYDNYIFDLYGTLIDIHTDESSPKFWKKITEFYSCYGADYTPEQLQQTYFDLVRQQEHELAYKLAISFPEIELERVFAKLLLKAPSHHETYSSVYQMNEEELVHSQWVQDLSNMFRILSRDRLKVYPGVIDTLKIIQKEGGRIFLLSNAQGLFTRPELEITGLAGYFDDIYISSENQMKKPQPQFMKKLLDEQQITASSSVMIGNDFQSDIGIAAACKVDSIFLNTDGLSQLEMRARLSRVTDDYYKGYKPEIVMSGDIREILDICTDN</sequence>
<organism evidence="2 3">
    <name type="scientific">Butyrivibrio fibrisolvens</name>
    <dbReference type="NCBI Taxonomy" id="831"/>
    <lineage>
        <taxon>Bacteria</taxon>
        <taxon>Bacillati</taxon>
        <taxon>Bacillota</taxon>
        <taxon>Clostridia</taxon>
        <taxon>Lachnospirales</taxon>
        <taxon>Lachnospiraceae</taxon>
        <taxon>Butyrivibrio</taxon>
    </lineage>
</organism>
<protein>
    <submittedName>
        <fullName evidence="2">Putative hydrolase of the HAD superfamily</fullName>
    </submittedName>
</protein>
<dbReference type="InterPro" id="IPR023214">
    <property type="entry name" value="HAD_sf"/>
</dbReference>
<dbReference type="InterPro" id="IPR051540">
    <property type="entry name" value="S-2-haloacid_dehalogenase"/>
</dbReference>
<evidence type="ECO:0000313" key="2">
    <source>
        <dbReference type="EMBL" id="SER48887.1"/>
    </source>
</evidence>
<dbReference type="Proteomes" id="UP000182584">
    <property type="component" value="Unassembled WGS sequence"/>
</dbReference>
<dbReference type="Gene3D" id="3.40.50.1000">
    <property type="entry name" value="HAD superfamily/HAD-like"/>
    <property type="match status" value="1"/>
</dbReference>
<dbReference type="RefSeq" id="WP_074755050.1">
    <property type="nucleotide sequence ID" value="NZ_FOGJ01000006.1"/>
</dbReference>
<dbReference type="SFLD" id="SFLDG01129">
    <property type="entry name" value="C1.5:_HAD__Beta-PGM__Phosphata"/>
    <property type="match status" value="1"/>
</dbReference>
<dbReference type="PANTHER" id="PTHR43316:SF8">
    <property type="entry name" value="HAD FAMILY HYDROLASE"/>
    <property type="match status" value="1"/>
</dbReference>